<sequence>MSYEPKIISELVKSAHDNAIEKGWHLEPRSFGDVIALMHSELSEALEDYRHGFGVNETYFEGDKPCGIPTELADTVIRIFDACGYYGIDLQAAIEQKMAYNATRPERHGGKVL</sequence>
<reference evidence="1 2" key="1">
    <citation type="submission" date="2016-05" db="EMBL/GenBank/DDBJ databases">
        <title>Paenibacillus sp. 1ZS3-15 nov., isolated from the rhizosphere soil.</title>
        <authorList>
            <person name="Zhang X.X."/>
            <person name="Zhang J."/>
        </authorList>
    </citation>
    <scope>NUCLEOTIDE SEQUENCE [LARGE SCALE GENOMIC DNA]</scope>
    <source>
        <strain evidence="1 2">1ZS3-15</strain>
    </source>
</reference>
<dbReference type="EMBL" id="LYPB01000049">
    <property type="protein sequence ID" value="OAS21440.1"/>
    <property type="molecule type" value="Genomic_DNA"/>
</dbReference>
<proteinExistence type="predicted"/>
<protein>
    <recommendedName>
        <fullName evidence="3">NTP pyrophosphohydrolase MazG putative catalytic core domain-containing protein</fullName>
    </recommendedName>
</protein>
<dbReference type="CDD" id="cd11542">
    <property type="entry name" value="NTP-PPase_u5"/>
    <property type="match status" value="1"/>
</dbReference>
<keyword evidence="2" id="KW-1185">Reference proteome</keyword>
<dbReference type="AlphaFoldDB" id="A0A198AK33"/>
<gene>
    <name evidence="1" type="ORF">A8708_30210</name>
</gene>
<dbReference type="STRING" id="1850517.A8708_30210"/>
<accession>A0A198AK33</accession>
<evidence type="ECO:0008006" key="3">
    <source>
        <dbReference type="Google" id="ProtNLM"/>
    </source>
</evidence>
<dbReference type="Gene3D" id="1.10.287.1080">
    <property type="entry name" value="MazG-like"/>
    <property type="match status" value="1"/>
</dbReference>
<evidence type="ECO:0000313" key="2">
    <source>
        <dbReference type="Proteomes" id="UP000078454"/>
    </source>
</evidence>
<organism evidence="1 2">
    <name type="scientific">Paenibacillus oryzisoli</name>
    <dbReference type="NCBI Taxonomy" id="1850517"/>
    <lineage>
        <taxon>Bacteria</taxon>
        <taxon>Bacillati</taxon>
        <taxon>Bacillota</taxon>
        <taxon>Bacilli</taxon>
        <taxon>Bacillales</taxon>
        <taxon>Paenibacillaceae</taxon>
        <taxon>Paenibacillus</taxon>
    </lineage>
</organism>
<dbReference type="SUPFAM" id="SSF101386">
    <property type="entry name" value="all-alpha NTP pyrophosphatases"/>
    <property type="match status" value="1"/>
</dbReference>
<comment type="caution">
    <text evidence="1">The sequence shown here is derived from an EMBL/GenBank/DDBJ whole genome shotgun (WGS) entry which is preliminary data.</text>
</comment>
<evidence type="ECO:0000313" key="1">
    <source>
        <dbReference type="EMBL" id="OAS21440.1"/>
    </source>
</evidence>
<name>A0A198AK33_9BACL</name>
<dbReference type="OrthoDB" id="9154322at2"/>
<dbReference type="Proteomes" id="UP000078454">
    <property type="component" value="Unassembled WGS sequence"/>
</dbReference>